<dbReference type="Proteomes" id="UP001499895">
    <property type="component" value="Unassembled WGS sequence"/>
</dbReference>
<comment type="caution">
    <text evidence="8">The sequence shown here is derived from an EMBL/GenBank/DDBJ whole genome shotgun (WGS) entry which is preliminary data.</text>
</comment>
<feature type="transmembrane region" description="Helical" evidence="7">
    <location>
        <begin position="52"/>
        <end position="73"/>
    </location>
</feature>
<feature type="transmembrane region" description="Helical" evidence="7">
    <location>
        <begin position="226"/>
        <end position="248"/>
    </location>
</feature>
<keyword evidence="3 7" id="KW-0812">Transmembrane</keyword>
<dbReference type="EMBL" id="BAAAHB010000005">
    <property type="protein sequence ID" value="GAA0448796.1"/>
    <property type="molecule type" value="Genomic_DNA"/>
</dbReference>
<reference evidence="8 9" key="1">
    <citation type="journal article" date="2019" name="Int. J. Syst. Evol. Microbiol.">
        <title>The Global Catalogue of Microorganisms (GCM) 10K type strain sequencing project: providing services to taxonomists for standard genome sequencing and annotation.</title>
        <authorList>
            <consortium name="The Broad Institute Genomics Platform"/>
            <consortium name="The Broad Institute Genome Sequencing Center for Infectious Disease"/>
            <person name="Wu L."/>
            <person name="Ma J."/>
        </authorList>
    </citation>
    <scope>NUCLEOTIDE SEQUENCE [LARGE SCALE GENOMIC DNA]</scope>
    <source>
        <strain evidence="8 9">JCM 10649</strain>
    </source>
</reference>
<dbReference type="RefSeq" id="WP_344085993.1">
    <property type="nucleotide sequence ID" value="NZ_BAAAHB010000005.1"/>
</dbReference>
<evidence type="ECO:0000256" key="6">
    <source>
        <dbReference type="SAM" id="MobiDB-lite"/>
    </source>
</evidence>
<evidence type="ECO:0000256" key="2">
    <source>
        <dbReference type="ARBA" id="ARBA00022475"/>
    </source>
</evidence>
<keyword evidence="2" id="KW-1003">Cell membrane</keyword>
<keyword evidence="9" id="KW-1185">Reference proteome</keyword>
<keyword evidence="5 7" id="KW-0472">Membrane</keyword>
<feature type="transmembrane region" description="Helical" evidence="7">
    <location>
        <begin position="111"/>
        <end position="129"/>
    </location>
</feature>
<feature type="transmembrane region" description="Helical" evidence="7">
    <location>
        <begin position="315"/>
        <end position="338"/>
    </location>
</feature>
<keyword evidence="4 7" id="KW-1133">Transmembrane helix</keyword>
<gene>
    <name evidence="8" type="ORF">GCM10009544_09500</name>
</gene>
<feature type="transmembrane region" description="Helical" evidence="7">
    <location>
        <begin position="85"/>
        <end position="105"/>
    </location>
</feature>
<organism evidence="8 9">
    <name type="scientific">Streptomyces stramineus</name>
    <dbReference type="NCBI Taxonomy" id="173861"/>
    <lineage>
        <taxon>Bacteria</taxon>
        <taxon>Bacillati</taxon>
        <taxon>Actinomycetota</taxon>
        <taxon>Actinomycetes</taxon>
        <taxon>Kitasatosporales</taxon>
        <taxon>Streptomycetaceae</taxon>
        <taxon>Streptomyces</taxon>
    </lineage>
</organism>
<comment type="subcellular location">
    <subcellularLocation>
        <location evidence="1">Cell membrane</location>
        <topology evidence="1">Multi-pass membrane protein</topology>
    </subcellularLocation>
</comment>
<feature type="transmembrane region" description="Helical" evidence="7">
    <location>
        <begin position="381"/>
        <end position="399"/>
    </location>
</feature>
<protein>
    <submittedName>
        <fullName evidence="8">MFS transporter</fullName>
    </submittedName>
</protein>
<dbReference type="SUPFAM" id="SSF103473">
    <property type="entry name" value="MFS general substrate transporter"/>
    <property type="match status" value="1"/>
</dbReference>
<dbReference type="Gene3D" id="1.20.1250.20">
    <property type="entry name" value="MFS general substrate transporter like domains"/>
    <property type="match status" value="1"/>
</dbReference>
<evidence type="ECO:0000256" key="4">
    <source>
        <dbReference type="ARBA" id="ARBA00022989"/>
    </source>
</evidence>
<sequence>MRGKQARRAWAPLAVPRFRAHFAARLLSWSGGAVAPVGLAFAVLGLPGEGDGGGLGLVLACGTLPQALLLFVAGVAADRWPRVRIMVTANTVSAAAQAGAALLLWSHLARLWQLALLAAVCGAASAFFLPASSGLLADIVPAELRPAANALLRLGQTATRVGGPAVAAALVVAAGPPSVLACDALSFAGAALLLAPLTSRGAASAPRAAFGHQLRDGWAEFRSRRWLMVMTWQSALVLPVWTTGYQLLGPVYGQRALGGASAWGVVMSGFAAGLVGGSGLALWWRPRGVGVVACAGTAVIAAPQAAMALRAGTAGLVVAAVAAGAAASLSTTVWTGLLQDVIPAGRLGRVTAYTAFGQAVTVPLGYLAAAPATRVLGLRGTLGLGAVLIAVLAVLPLLVPEVRLLGGPVTASGPGGAARRPPRRPRAATAVRGSGA</sequence>
<feature type="transmembrane region" description="Helical" evidence="7">
    <location>
        <begin position="26"/>
        <end position="46"/>
    </location>
</feature>
<accession>A0ABN0ZIK4</accession>
<evidence type="ECO:0000256" key="1">
    <source>
        <dbReference type="ARBA" id="ARBA00004651"/>
    </source>
</evidence>
<dbReference type="PANTHER" id="PTHR23513">
    <property type="entry name" value="INTEGRAL MEMBRANE EFFLUX PROTEIN-RELATED"/>
    <property type="match status" value="1"/>
</dbReference>
<feature type="region of interest" description="Disordered" evidence="6">
    <location>
        <begin position="410"/>
        <end position="436"/>
    </location>
</feature>
<evidence type="ECO:0000256" key="5">
    <source>
        <dbReference type="ARBA" id="ARBA00023136"/>
    </source>
</evidence>
<name>A0ABN0ZIK4_9ACTN</name>
<dbReference type="PANTHER" id="PTHR23513:SF11">
    <property type="entry name" value="STAPHYLOFERRIN A TRANSPORTER"/>
    <property type="match status" value="1"/>
</dbReference>
<dbReference type="InterPro" id="IPR036259">
    <property type="entry name" value="MFS_trans_sf"/>
</dbReference>
<evidence type="ECO:0000256" key="3">
    <source>
        <dbReference type="ARBA" id="ARBA00022692"/>
    </source>
</evidence>
<evidence type="ECO:0000256" key="7">
    <source>
        <dbReference type="SAM" id="Phobius"/>
    </source>
</evidence>
<proteinExistence type="predicted"/>
<feature type="transmembrane region" description="Helical" evidence="7">
    <location>
        <begin position="350"/>
        <end position="369"/>
    </location>
</feature>
<feature type="transmembrane region" description="Helical" evidence="7">
    <location>
        <begin position="260"/>
        <end position="282"/>
    </location>
</feature>
<feature type="transmembrane region" description="Helical" evidence="7">
    <location>
        <begin position="289"/>
        <end position="309"/>
    </location>
</feature>
<evidence type="ECO:0000313" key="9">
    <source>
        <dbReference type="Proteomes" id="UP001499895"/>
    </source>
</evidence>
<dbReference type="Pfam" id="PF07690">
    <property type="entry name" value="MFS_1"/>
    <property type="match status" value="1"/>
</dbReference>
<dbReference type="InterPro" id="IPR011701">
    <property type="entry name" value="MFS"/>
</dbReference>
<feature type="compositionally biased region" description="Low complexity" evidence="6">
    <location>
        <begin position="427"/>
        <end position="436"/>
    </location>
</feature>
<evidence type="ECO:0000313" key="8">
    <source>
        <dbReference type="EMBL" id="GAA0448796.1"/>
    </source>
</evidence>